<protein>
    <submittedName>
        <fullName evidence="12">Uncharacterized protein</fullName>
    </submittedName>
</protein>
<evidence type="ECO:0000256" key="11">
    <source>
        <dbReference type="ARBA" id="ARBA00037847"/>
    </source>
</evidence>
<evidence type="ECO:0000256" key="5">
    <source>
        <dbReference type="ARBA" id="ARBA00022692"/>
    </source>
</evidence>
<keyword evidence="3" id="KW-1003">Cell membrane</keyword>
<keyword evidence="6" id="KW-0732">Signal</keyword>
<dbReference type="PRINTS" id="PR00019">
    <property type="entry name" value="LEURICHRPT"/>
</dbReference>
<evidence type="ECO:0000256" key="7">
    <source>
        <dbReference type="ARBA" id="ARBA00022737"/>
    </source>
</evidence>
<dbReference type="AlphaFoldDB" id="A0A833XDH5"/>
<dbReference type="Pfam" id="PF00560">
    <property type="entry name" value="LRR_1"/>
    <property type="match status" value="1"/>
</dbReference>
<dbReference type="Pfam" id="PF13855">
    <property type="entry name" value="LRR_8"/>
    <property type="match status" value="1"/>
</dbReference>
<keyword evidence="7" id="KW-0677">Repeat</keyword>
<dbReference type="InterPro" id="IPR001611">
    <property type="entry name" value="Leu-rich_rpt"/>
</dbReference>
<dbReference type="Proteomes" id="UP000619265">
    <property type="component" value="Unassembled WGS sequence"/>
</dbReference>
<dbReference type="EMBL" id="LIHL02000007">
    <property type="protein sequence ID" value="KAF5464149.1"/>
    <property type="molecule type" value="Genomic_DNA"/>
</dbReference>
<evidence type="ECO:0000256" key="9">
    <source>
        <dbReference type="ARBA" id="ARBA00023136"/>
    </source>
</evidence>
<evidence type="ECO:0000256" key="8">
    <source>
        <dbReference type="ARBA" id="ARBA00022989"/>
    </source>
</evidence>
<reference evidence="12" key="1">
    <citation type="submission" date="2015-10" db="EMBL/GenBank/DDBJ databases">
        <authorList>
            <person name="Martinez-Garcia P.J."/>
            <person name="Crepeau M.W."/>
            <person name="Puiu D."/>
            <person name="Gonzalez-Ibeas D."/>
            <person name="Whalen J."/>
            <person name="Stevens K."/>
            <person name="Paul R."/>
            <person name="Butterfield T."/>
            <person name="Britton M."/>
            <person name="Reagan R."/>
            <person name="Chakraborty S."/>
            <person name="Walawage S.L."/>
            <person name="Vasquez-Gross H.A."/>
            <person name="Cardeno C."/>
            <person name="Famula R."/>
            <person name="Pratt K."/>
            <person name="Kuruganti S."/>
            <person name="Aradhya M.K."/>
            <person name="Leslie C.A."/>
            <person name="Dandekar A.M."/>
            <person name="Salzberg S.L."/>
            <person name="Wegrzyn J.L."/>
            <person name="Langley C.H."/>
            <person name="Neale D.B."/>
        </authorList>
    </citation>
    <scope>NUCLEOTIDE SEQUENCE</scope>
    <source>
        <tissue evidence="12">Leaves</tissue>
    </source>
</reference>
<dbReference type="SUPFAM" id="SSF52058">
    <property type="entry name" value="L domain-like"/>
    <property type="match status" value="1"/>
</dbReference>
<dbReference type="GO" id="GO:0012505">
    <property type="term" value="C:endomembrane system"/>
    <property type="evidence" value="ECO:0007669"/>
    <property type="project" value="UniProtKB-SubCell"/>
</dbReference>
<dbReference type="FunFam" id="3.80.10.10:FF:000111">
    <property type="entry name" value="LRR receptor-like serine/threonine-protein kinase ERECTA"/>
    <property type="match status" value="1"/>
</dbReference>
<comment type="caution">
    <text evidence="12">The sequence shown here is derived from an EMBL/GenBank/DDBJ whole genome shotgun (WGS) entry which is preliminary data.</text>
</comment>
<proteinExistence type="inferred from homology"/>
<keyword evidence="5" id="KW-0812">Transmembrane</keyword>
<dbReference type="Gene3D" id="3.80.10.10">
    <property type="entry name" value="Ribonuclease Inhibitor"/>
    <property type="match status" value="1"/>
</dbReference>
<dbReference type="PANTHER" id="PTHR48062">
    <property type="entry name" value="RECEPTOR-LIKE PROTEIN 14"/>
    <property type="match status" value="1"/>
</dbReference>
<dbReference type="InterPro" id="IPR051502">
    <property type="entry name" value="RLP_Defense_Trigger"/>
</dbReference>
<keyword evidence="4" id="KW-0433">Leucine-rich repeat</keyword>
<dbReference type="PANTHER" id="PTHR48062:SF52">
    <property type="entry name" value="RECEPTOR-LIKE PROTEIN 8-RELATED"/>
    <property type="match status" value="1"/>
</dbReference>
<dbReference type="Gramene" id="Jr07_05480_p1">
    <property type="protein sequence ID" value="cds.Jr07_05480_p1"/>
    <property type="gene ID" value="Jr07_05480"/>
</dbReference>
<evidence type="ECO:0000256" key="2">
    <source>
        <dbReference type="ARBA" id="ARBA00009592"/>
    </source>
</evidence>
<evidence type="ECO:0000256" key="3">
    <source>
        <dbReference type="ARBA" id="ARBA00022475"/>
    </source>
</evidence>
<sequence>MYHNFDGEVKIEFVTKYRSLSYKGSVLAHMFGLDLSCNNLTGGIPLELGQISSIIALNLSYNQLDGTIPKTFSNLALLESLDLSHNSLRGEIPSKLIDLNFLAVFNMAHNNLSGKVPDMKAQFGTFEKSSYEGNLFLYGPPLDKSCTKVNKSDPRPTQFLVGLRNLNTVDISNNGFIGTLPNQGKCWFNWRRKIVTIRSVSIEISQDVIAEHLGIHQGVETSAYATSRDNVATSASSTGHPF</sequence>
<keyword evidence="10" id="KW-0325">Glycoprotein</keyword>
<accession>A0A833XDH5</accession>
<evidence type="ECO:0000313" key="12">
    <source>
        <dbReference type="EMBL" id="KAF5464149.1"/>
    </source>
</evidence>
<gene>
    <name evidence="12" type="ORF">F2P56_014251</name>
</gene>
<comment type="similarity">
    <text evidence="2">Belongs to the RLP family.</text>
</comment>
<dbReference type="InterPro" id="IPR032675">
    <property type="entry name" value="LRR_dom_sf"/>
</dbReference>
<evidence type="ECO:0000256" key="1">
    <source>
        <dbReference type="ARBA" id="ARBA00004236"/>
    </source>
</evidence>
<reference evidence="12" key="2">
    <citation type="submission" date="2020-03" db="EMBL/GenBank/DDBJ databases">
        <title>Walnut 2.0.</title>
        <authorList>
            <person name="Marrano A."/>
            <person name="Britton M."/>
            <person name="Zimin A.V."/>
            <person name="Zaini P.A."/>
            <person name="Workman R."/>
            <person name="Puiu D."/>
            <person name="Bianco L."/>
            <person name="Allen B.J."/>
            <person name="Troggio M."/>
            <person name="Leslie C.A."/>
            <person name="Timp W."/>
            <person name="Dendekar A."/>
            <person name="Salzberg S.L."/>
            <person name="Neale D.B."/>
        </authorList>
    </citation>
    <scope>NUCLEOTIDE SEQUENCE</scope>
    <source>
        <tissue evidence="12">Leaves</tissue>
    </source>
</reference>
<evidence type="ECO:0000256" key="4">
    <source>
        <dbReference type="ARBA" id="ARBA00022614"/>
    </source>
</evidence>
<evidence type="ECO:0000256" key="6">
    <source>
        <dbReference type="ARBA" id="ARBA00022729"/>
    </source>
</evidence>
<comment type="subcellular location">
    <subcellularLocation>
        <location evidence="1">Cell membrane</location>
    </subcellularLocation>
    <subcellularLocation>
        <location evidence="11">Endomembrane system</location>
        <topology evidence="11">Single-pass membrane protein</topology>
    </subcellularLocation>
</comment>
<evidence type="ECO:0000256" key="10">
    <source>
        <dbReference type="ARBA" id="ARBA00023180"/>
    </source>
</evidence>
<name>A0A833XDH5_JUGRE</name>
<evidence type="ECO:0000313" key="13">
    <source>
        <dbReference type="Proteomes" id="UP000619265"/>
    </source>
</evidence>
<keyword evidence="8" id="KW-1133">Transmembrane helix</keyword>
<dbReference type="GO" id="GO:0005886">
    <property type="term" value="C:plasma membrane"/>
    <property type="evidence" value="ECO:0007669"/>
    <property type="project" value="UniProtKB-SubCell"/>
</dbReference>
<keyword evidence="9" id="KW-0472">Membrane</keyword>
<organism evidence="12 13">
    <name type="scientific">Juglans regia</name>
    <name type="common">English walnut</name>
    <dbReference type="NCBI Taxonomy" id="51240"/>
    <lineage>
        <taxon>Eukaryota</taxon>
        <taxon>Viridiplantae</taxon>
        <taxon>Streptophyta</taxon>
        <taxon>Embryophyta</taxon>
        <taxon>Tracheophyta</taxon>
        <taxon>Spermatophyta</taxon>
        <taxon>Magnoliopsida</taxon>
        <taxon>eudicotyledons</taxon>
        <taxon>Gunneridae</taxon>
        <taxon>Pentapetalae</taxon>
        <taxon>rosids</taxon>
        <taxon>fabids</taxon>
        <taxon>Fagales</taxon>
        <taxon>Juglandaceae</taxon>
        <taxon>Juglans</taxon>
    </lineage>
</organism>